<dbReference type="Proteomes" id="UP001157974">
    <property type="component" value="Unassembled WGS sequence"/>
</dbReference>
<evidence type="ECO:0000313" key="10">
    <source>
        <dbReference type="EMBL" id="KAJ8903943.1"/>
    </source>
</evidence>
<dbReference type="PANTHER" id="PTHR43982">
    <property type="entry name" value="UBIQUITIN CARBOXYL-TERMINAL HYDROLASE"/>
    <property type="match status" value="1"/>
</dbReference>
<evidence type="ECO:0000256" key="4">
    <source>
        <dbReference type="ARBA" id="ARBA00022801"/>
    </source>
</evidence>
<organism evidence="10 11">
    <name type="scientific">Rhodosorus marinus</name>
    <dbReference type="NCBI Taxonomy" id="101924"/>
    <lineage>
        <taxon>Eukaryota</taxon>
        <taxon>Rhodophyta</taxon>
        <taxon>Stylonematophyceae</taxon>
        <taxon>Stylonematales</taxon>
        <taxon>Stylonemataceae</taxon>
        <taxon>Rhodosorus</taxon>
    </lineage>
</organism>
<keyword evidence="2 6" id="KW-0645">Protease</keyword>
<dbReference type="InterPro" id="IPR038765">
    <property type="entry name" value="Papain-like_cys_pep_sf"/>
</dbReference>
<evidence type="ECO:0000256" key="6">
    <source>
        <dbReference type="RuleBase" id="RU366025"/>
    </source>
</evidence>
<evidence type="ECO:0000256" key="1">
    <source>
        <dbReference type="ARBA" id="ARBA00000707"/>
    </source>
</evidence>
<comment type="similarity">
    <text evidence="6">Belongs to the peptidase C19 family.</text>
</comment>
<dbReference type="PROSITE" id="PS00972">
    <property type="entry name" value="USP_1"/>
    <property type="match status" value="1"/>
</dbReference>
<dbReference type="InterPro" id="IPR044635">
    <property type="entry name" value="UBP14-like"/>
</dbReference>
<accession>A0AAV8UQS7</accession>
<evidence type="ECO:0000256" key="5">
    <source>
        <dbReference type="ARBA" id="ARBA00022807"/>
    </source>
</evidence>
<keyword evidence="11" id="KW-1185">Reference proteome</keyword>
<dbReference type="InterPro" id="IPR000626">
    <property type="entry name" value="Ubiquitin-like_dom"/>
</dbReference>
<dbReference type="InterPro" id="IPR028889">
    <property type="entry name" value="USP"/>
</dbReference>
<dbReference type="EC" id="3.4.19.12" evidence="6"/>
<dbReference type="SUPFAM" id="SSF54236">
    <property type="entry name" value="Ubiquitin-like"/>
    <property type="match status" value="1"/>
</dbReference>
<evidence type="ECO:0000313" key="11">
    <source>
        <dbReference type="Proteomes" id="UP001157974"/>
    </source>
</evidence>
<comment type="caution">
    <text evidence="10">The sequence shown here is derived from an EMBL/GenBank/DDBJ whole genome shotgun (WGS) entry which is preliminary data.</text>
</comment>
<evidence type="ECO:0000259" key="8">
    <source>
        <dbReference type="PROSITE" id="PS50053"/>
    </source>
</evidence>
<feature type="compositionally biased region" description="Low complexity" evidence="7">
    <location>
        <begin position="396"/>
        <end position="409"/>
    </location>
</feature>
<evidence type="ECO:0000259" key="9">
    <source>
        <dbReference type="PROSITE" id="PS50235"/>
    </source>
</evidence>
<proteinExistence type="inferred from homology"/>
<dbReference type="InterPro" id="IPR001394">
    <property type="entry name" value="Peptidase_C19_UCH"/>
</dbReference>
<dbReference type="Pfam" id="PF00443">
    <property type="entry name" value="UCH"/>
    <property type="match status" value="1"/>
</dbReference>
<reference evidence="10 11" key="1">
    <citation type="journal article" date="2023" name="Nat. Commun.">
        <title>Origin of minicircular mitochondrial genomes in red algae.</title>
        <authorList>
            <person name="Lee Y."/>
            <person name="Cho C.H."/>
            <person name="Lee Y.M."/>
            <person name="Park S.I."/>
            <person name="Yang J.H."/>
            <person name="West J.A."/>
            <person name="Bhattacharya D."/>
            <person name="Yoon H.S."/>
        </authorList>
    </citation>
    <scope>NUCLEOTIDE SEQUENCE [LARGE SCALE GENOMIC DNA]</scope>
    <source>
        <strain evidence="10 11">CCMP1338</strain>
        <tissue evidence="10">Whole cell</tissue>
    </source>
</reference>
<keyword evidence="3 6" id="KW-0833">Ubl conjugation pathway</keyword>
<keyword evidence="4 6" id="KW-0378">Hydrolase</keyword>
<gene>
    <name evidence="10" type="ORF">NDN08_000474</name>
</gene>
<dbReference type="PANTHER" id="PTHR43982:SF1">
    <property type="entry name" value="UBIQUITIN CARBOXYL-TERMINAL HYDROLASE 14"/>
    <property type="match status" value="1"/>
</dbReference>
<dbReference type="Gene3D" id="3.10.20.90">
    <property type="entry name" value="Phosphatidylinositol 3-kinase Catalytic Subunit, Chain A, domain 1"/>
    <property type="match status" value="1"/>
</dbReference>
<dbReference type="PROSITE" id="PS50053">
    <property type="entry name" value="UBIQUITIN_2"/>
    <property type="match status" value="1"/>
</dbReference>
<evidence type="ECO:0000256" key="2">
    <source>
        <dbReference type="ARBA" id="ARBA00022670"/>
    </source>
</evidence>
<feature type="compositionally biased region" description="Low complexity" evidence="7">
    <location>
        <begin position="365"/>
        <end position="376"/>
    </location>
</feature>
<dbReference type="GO" id="GO:0004843">
    <property type="term" value="F:cysteine-type deubiquitinase activity"/>
    <property type="evidence" value="ECO:0007669"/>
    <property type="project" value="UniProtKB-UniRule"/>
</dbReference>
<dbReference type="GO" id="GO:0061136">
    <property type="term" value="P:regulation of proteasomal protein catabolic process"/>
    <property type="evidence" value="ECO:0007669"/>
    <property type="project" value="TreeGrafter"/>
</dbReference>
<dbReference type="Pfam" id="PF00240">
    <property type="entry name" value="ubiquitin"/>
    <property type="match status" value="1"/>
</dbReference>
<protein>
    <recommendedName>
        <fullName evidence="6">Ubiquitin carboxyl-terminal hydrolase</fullName>
        <ecNumber evidence="6">3.4.19.12</ecNumber>
    </recommendedName>
</protein>
<feature type="domain" description="USP" evidence="9">
    <location>
        <begin position="107"/>
        <end position="492"/>
    </location>
</feature>
<feature type="region of interest" description="Disordered" evidence="7">
    <location>
        <begin position="361"/>
        <end position="409"/>
    </location>
</feature>
<dbReference type="SUPFAM" id="SSF54001">
    <property type="entry name" value="Cysteine proteinases"/>
    <property type="match status" value="1"/>
</dbReference>
<dbReference type="CDD" id="cd16104">
    <property type="entry name" value="Ubl_USP14_like"/>
    <property type="match status" value="1"/>
</dbReference>
<dbReference type="EMBL" id="JAMWBK010000006">
    <property type="protein sequence ID" value="KAJ8903943.1"/>
    <property type="molecule type" value="Genomic_DNA"/>
</dbReference>
<dbReference type="PROSITE" id="PS50235">
    <property type="entry name" value="USP_3"/>
    <property type="match status" value="1"/>
</dbReference>
<dbReference type="GO" id="GO:0070628">
    <property type="term" value="F:proteasome binding"/>
    <property type="evidence" value="ECO:0007669"/>
    <property type="project" value="TreeGrafter"/>
</dbReference>
<feature type="compositionally biased region" description="Basic and acidic residues" evidence="7">
    <location>
        <begin position="382"/>
        <end position="391"/>
    </location>
</feature>
<dbReference type="GO" id="GO:0043161">
    <property type="term" value="P:proteasome-mediated ubiquitin-dependent protein catabolic process"/>
    <property type="evidence" value="ECO:0007669"/>
    <property type="project" value="InterPro"/>
</dbReference>
<evidence type="ECO:0000256" key="3">
    <source>
        <dbReference type="ARBA" id="ARBA00022786"/>
    </source>
</evidence>
<sequence>MGTKVSVKWDKQMYRDVEVDMSAPLELFKTQLWTLTGVSPDRQTLMIKGKKLRDDTGWGSVTLKPNTMVLMMGTTGELISEPADKIVFAEDLDQDDPDALNQLVVKRGLQNFGNLCYVNSTVQCLNQIDELQPVLDGLKSSSSENSQPVQLAKALSSLLTSLDPSIPAPASGKPLALFNVLKTINPVFAEQNQMGMNKQQDAEECWSLILSQLANALQNRGEEENPVDQMFGISMRETSTNQESTDEVITVTTKHRLLRCHIGNKTSHLFEGLKESLEEDIERNSEVLGRDATFKQTSKIEKLPGYLAVQMVRFRWKAAESVKAKILRSISFPFTLDVLDLCTEDLQAKLKVRRNEEIKKHDEAVAQAQSQSQVDAVEAETPEPKKPKDADETMDEASSAAAGASANNGEATAEKRVKIITSETGVYELVGVLTHQGRIAESGHYVSWCKDKDGSWWQFDDEKVYQRTEEDIRKLTGGGDWHMAYMLLYKARNSYD</sequence>
<comment type="catalytic activity">
    <reaction evidence="1 6">
        <text>Thiol-dependent hydrolysis of ester, thioester, amide, peptide and isopeptide bonds formed by the C-terminal Gly of ubiquitin (a 76-residue protein attached to proteins as an intracellular targeting signal).</text>
        <dbReference type="EC" id="3.4.19.12"/>
    </reaction>
</comment>
<evidence type="ECO:0000256" key="7">
    <source>
        <dbReference type="SAM" id="MobiDB-lite"/>
    </source>
</evidence>
<dbReference type="PROSITE" id="PS00973">
    <property type="entry name" value="USP_2"/>
    <property type="match status" value="1"/>
</dbReference>
<dbReference type="AlphaFoldDB" id="A0AAV8UQS7"/>
<dbReference type="InterPro" id="IPR029071">
    <property type="entry name" value="Ubiquitin-like_domsf"/>
</dbReference>
<dbReference type="SMART" id="SM00213">
    <property type="entry name" value="UBQ"/>
    <property type="match status" value="1"/>
</dbReference>
<dbReference type="GO" id="GO:0016579">
    <property type="term" value="P:protein deubiquitination"/>
    <property type="evidence" value="ECO:0007669"/>
    <property type="project" value="InterPro"/>
</dbReference>
<feature type="domain" description="Ubiquitin-like" evidence="8">
    <location>
        <begin position="3"/>
        <end position="72"/>
    </location>
</feature>
<name>A0AAV8UQS7_9RHOD</name>
<dbReference type="InterPro" id="IPR018200">
    <property type="entry name" value="USP_CS"/>
</dbReference>
<dbReference type="Gene3D" id="3.90.70.10">
    <property type="entry name" value="Cysteine proteinases"/>
    <property type="match status" value="1"/>
</dbReference>
<keyword evidence="5 6" id="KW-0788">Thiol protease</keyword>